<dbReference type="InParanoid" id="A0A0C2WL43"/>
<dbReference type="InterPro" id="IPR013948">
    <property type="entry name" value="DNA_replication_reg_Sld3_C"/>
</dbReference>
<feature type="compositionally biased region" description="Low complexity" evidence="1">
    <location>
        <begin position="374"/>
        <end position="386"/>
    </location>
</feature>
<feature type="compositionally biased region" description="Basic and acidic residues" evidence="1">
    <location>
        <begin position="229"/>
        <end position="242"/>
    </location>
</feature>
<dbReference type="Proteomes" id="UP000054549">
    <property type="component" value="Unassembled WGS sequence"/>
</dbReference>
<keyword evidence="4" id="KW-1185">Reference proteome</keyword>
<dbReference type="Pfam" id="PF08639">
    <property type="entry name" value="Sld3_STD"/>
    <property type="match status" value="1"/>
</dbReference>
<evidence type="ECO:0000313" key="3">
    <source>
        <dbReference type="EMBL" id="KIL56898.1"/>
    </source>
</evidence>
<evidence type="ECO:0000313" key="4">
    <source>
        <dbReference type="Proteomes" id="UP000054549"/>
    </source>
</evidence>
<dbReference type="STRING" id="946122.A0A0C2WL43"/>
<feature type="region of interest" description="Disordered" evidence="1">
    <location>
        <begin position="199"/>
        <end position="242"/>
    </location>
</feature>
<dbReference type="EMBL" id="KN818393">
    <property type="protein sequence ID" value="KIL56898.1"/>
    <property type="molecule type" value="Genomic_DNA"/>
</dbReference>
<feature type="region of interest" description="Disordered" evidence="1">
    <location>
        <begin position="322"/>
        <end position="429"/>
    </location>
</feature>
<proteinExistence type="predicted"/>
<gene>
    <name evidence="3" type="ORF">M378DRAFT_172305</name>
</gene>
<reference evidence="3 4" key="1">
    <citation type="submission" date="2014-04" db="EMBL/GenBank/DDBJ databases">
        <title>Evolutionary Origins and Diversification of the Mycorrhizal Mutualists.</title>
        <authorList>
            <consortium name="DOE Joint Genome Institute"/>
            <consortium name="Mycorrhizal Genomics Consortium"/>
            <person name="Kohler A."/>
            <person name="Kuo A."/>
            <person name="Nagy L.G."/>
            <person name="Floudas D."/>
            <person name="Copeland A."/>
            <person name="Barry K.W."/>
            <person name="Cichocki N."/>
            <person name="Veneault-Fourrey C."/>
            <person name="LaButti K."/>
            <person name="Lindquist E.A."/>
            <person name="Lipzen A."/>
            <person name="Lundell T."/>
            <person name="Morin E."/>
            <person name="Murat C."/>
            <person name="Riley R."/>
            <person name="Ohm R."/>
            <person name="Sun H."/>
            <person name="Tunlid A."/>
            <person name="Henrissat B."/>
            <person name="Grigoriev I.V."/>
            <person name="Hibbett D.S."/>
            <person name="Martin F."/>
        </authorList>
    </citation>
    <scope>NUCLEOTIDE SEQUENCE [LARGE SCALE GENOMIC DNA]</scope>
    <source>
        <strain evidence="3 4">Koide BX008</strain>
    </source>
</reference>
<dbReference type="OrthoDB" id="3003917at2759"/>
<dbReference type="Gene3D" id="1.20.58.2130">
    <property type="match status" value="1"/>
</dbReference>
<protein>
    <recommendedName>
        <fullName evidence="2">DNA replication regulator Sld3 C-terminal domain-containing protein</fullName>
    </recommendedName>
</protein>
<dbReference type="HOGENOM" id="CLU_032496_0_0_1"/>
<sequence>MSTTSLLPLPLSLNLVQHTRWTAVQESGLQTYPFTLEHEGSAEDQVKQNVVRVYLQFLWLPESIMPLSLLVPATASASLALSQPDPPTSPHPLHRLLEPLILTPRAASNKYNADLPQILVDGGGAGEIEEQMMWFALSYEKGDEHGGADQSANEGGGVEETEPWRNEKWRKGWLERMERREVQIQILLHFMKLSLPGLKPPDEADKSSEPARMLQRPYLARKSSRRQSKKEGQDKRPTLSTREALEIYMDKMSTWQLLSGIEQPADIMNSYDNKSHGISSKDDERDWIQVFVIDIVEKQFRPYLPDLCDLFRQKVLPASPFADSGDDLDLGDIQSAASTRSNSPVEGESVSSLSRSISTSSSLRRKSEADVGNSRLSRSRSLSVSLQQERESQRDASHQHKSKKRTLNREVSMSFRAKSKGQTPGPENPFLTFGIASGLGVGGQKLLGTNHKGKVKGAAAKVDAEITLVEATPMKNRIKAFSTASMTSLGKEAIPKMAIGQDQGRYEKLDVDADIWESELPKTGDIIVRTEGEDDEVMLVAETPTKVKSRTKAMAVKRGRG</sequence>
<evidence type="ECO:0000256" key="1">
    <source>
        <dbReference type="SAM" id="MobiDB-lite"/>
    </source>
</evidence>
<dbReference type="PANTHER" id="PTHR28067:SF1">
    <property type="entry name" value="DNA REPLICATION REGULATOR SLD3"/>
    <property type="match status" value="1"/>
</dbReference>
<organism evidence="3 4">
    <name type="scientific">Amanita muscaria (strain Koide BX008)</name>
    <dbReference type="NCBI Taxonomy" id="946122"/>
    <lineage>
        <taxon>Eukaryota</taxon>
        <taxon>Fungi</taxon>
        <taxon>Dikarya</taxon>
        <taxon>Basidiomycota</taxon>
        <taxon>Agaricomycotina</taxon>
        <taxon>Agaricomycetes</taxon>
        <taxon>Agaricomycetidae</taxon>
        <taxon>Agaricales</taxon>
        <taxon>Pluteineae</taxon>
        <taxon>Amanitaceae</taxon>
        <taxon>Amanita</taxon>
    </lineage>
</organism>
<evidence type="ECO:0000259" key="2">
    <source>
        <dbReference type="Pfam" id="PF08639"/>
    </source>
</evidence>
<accession>A0A0C2WL43</accession>
<dbReference type="GO" id="GO:0006270">
    <property type="term" value="P:DNA replication initiation"/>
    <property type="evidence" value="ECO:0007669"/>
    <property type="project" value="InterPro"/>
</dbReference>
<feature type="compositionally biased region" description="Polar residues" evidence="1">
    <location>
        <begin position="335"/>
        <end position="344"/>
    </location>
</feature>
<feature type="compositionally biased region" description="Basic and acidic residues" evidence="1">
    <location>
        <begin position="388"/>
        <end position="398"/>
    </location>
</feature>
<feature type="compositionally biased region" description="Low complexity" evidence="1">
    <location>
        <begin position="349"/>
        <end position="362"/>
    </location>
</feature>
<feature type="region of interest" description="Disordered" evidence="1">
    <location>
        <begin position="143"/>
        <end position="164"/>
    </location>
</feature>
<name>A0A0C2WL43_AMAMK</name>
<dbReference type="PANTHER" id="PTHR28067">
    <property type="entry name" value="DNA REPLICATION REGULATOR SLD3"/>
    <property type="match status" value="1"/>
</dbReference>
<feature type="compositionally biased region" description="Basic and acidic residues" evidence="1">
    <location>
        <begin position="200"/>
        <end position="209"/>
    </location>
</feature>
<dbReference type="AlphaFoldDB" id="A0A0C2WL43"/>
<dbReference type="InterPro" id="IPR042511">
    <property type="entry name" value="Sld3"/>
</dbReference>
<dbReference type="GO" id="GO:0031261">
    <property type="term" value="C:DNA replication preinitiation complex"/>
    <property type="evidence" value="ECO:0007669"/>
    <property type="project" value="TreeGrafter"/>
</dbReference>
<feature type="domain" description="DNA replication regulator Sld3 C-terminal" evidence="2">
    <location>
        <begin position="171"/>
        <end position="414"/>
    </location>
</feature>